<dbReference type="CDD" id="cd13588">
    <property type="entry name" value="PBP2_polyamine_1"/>
    <property type="match status" value="1"/>
</dbReference>
<accession>A0ABT0D991</accession>
<keyword evidence="4" id="KW-0574">Periplasm</keyword>
<organism evidence="6 7">
    <name type="scientific">Ancylobacter crimeensis</name>
    <dbReference type="NCBI Taxonomy" id="2579147"/>
    <lineage>
        <taxon>Bacteria</taxon>
        <taxon>Pseudomonadati</taxon>
        <taxon>Pseudomonadota</taxon>
        <taxon>Alphaproteobacteria</taxon>
        <taxon>Hyphomicrobiales</taxon>
        <taxon>Xanthobacteraceae</taxon>
        <taxon>Ancylobacter</taxon>
    </lineage>
</organism>
<dbReference type="RefSeq" id="WP_247027594.1">
    <property type="nucleotide sequence ID" value="NZ_JALKCH010000003.1"/>
</dbReference>
<dbReference type="SUPFAM" id="SSF53850">
    <property type="entry name" value="Periplasmic binding protein-like II"/>
    <property type="match status" value="1"/>
</dbReference>
<dbReference type="PRINTS" id="PR00909">
    <property type="entry name" value="SPERMDNBNDNG"/>
</dbReference>
<dbReference type="PANTHER" id="PTHR30222">
    <property type="entry name" value="SPERMIDINE/PUTRESCINE-BINDING PERIPLASMIC PROTEIN"/>
    <property type="match status" value="1"/>
</dbReference>
<sequence length="389" mass="42740">MRAVRPAVHLLACTAALSLAVQPVLAAEKTSIGKGEGQVDIVAWPGYIERGETDKAYDWVTAFEKQTGCKVNVKTAGTSDEMVALMNEGGFDLVTASGDASLRLIAGKKVAPVNVKLIKSWDKIDPRLQDAPWHTVNGVHYGVPYQWGSNVLMYNTETFKDGAPKSWSVVFEEQNLPDGKSNKGRVQAFDGPIYIADAALYLMAHKPELGIKDPYELNEDQYKAALDLLRAQRKIVQRYWHDAMVQVDDFTNEGVVASSSWPFQVNLLQSQKKPIASTIPEEGATGWADTTMMHADAKHPNCAYLWMEHSLDPKVQGDLASWFGSVPTVPAACKGNELLGAEGCKTNGAENFEKIRFWRTPVAKCPSQAAGCVPYYRWVSDYIAVLGGR</sequence>
<keyword evidence="2" id="KW-0813">Transport</keyword>
<feature type="chain" id="PRO_5045091142" evidence="5">
    <location>
        <begin position="27"/>
        <end position="389"/>
    </location>
</feature>
<keyword evidence="7" id="KW-1185">Reference proteome</keyword>
<dbReference type="InterPro" id="IPR001188">
    <property type="entry name" value="Sperm_putr-bd"/>
</dbReference>
<keyword evidence="3 5" id="KW-0732">Signal</keyword>
<evidence type="ECO:0000313" key="6">
    <source>
        <dbReference type="EMBL" id="MCK0196494.1"/>
    </source>
</evidence>
<evidence type="ECO:0000256" key="1">
    <source>
        <dbReference type="ARBA" id="ARBA00004418"/>
    </source>
</evidence>
<dbReference type="Gene3D" id="3.40.190.10">
    <property type="entry name" value="Periplasmic binding protein-like II"/>
    <property type="match status" value="2"/>
</dbReference>
<gene>
    <name evidence="6" type="ORF">MWN34_06155</name>
</gene>
<evidence type="ECO:0000313" key="7">
    <source>
        <dbReference type="Proteomes" id="UP001203284"/>
    </source>
</evidence>
<dbReference type="Proteomes" id="UP001203284">
    <property type="component" value="Unassembled WGS sequence"/>
</dbReference>
<reference evidence="6 7" key="1">
    <citation type="submission" date="2022-04" db="EMBL/GenBank/DDBJ databases">
        <authorList>
            <person name="Grouzdev D.S."/>
            <person name="Pantiukh K.S."/>
            <person name="Krutkina M.S."/>
        </authorList>
    </citation>
    <scope>NUCLEOTIDE SEQUENCE [LARGE SCALE GENOMIC DNA]</scope>
    <source>
        <strain evidence="6 7">6x-1</strain>
    </source>
</reference>
<comment type="subcellular location">
    <subcellularLocation>
        <location evidence="1">Periplasm</location>
    </subcellularLocation>
</comment>
<evidence type="ECO:0000256" key="4">
    <source>
        <dbReference type="ARBA" id="ARBA00022764"/>
    </source>
</evidence>
<evidence type="ECO:0000256" key="5">
    <source>
        <dbReference type="SAM" id="SignalP"/>
    </source>
</evidence>
<protein>
    <submittedName>
        <fullName evidence="6">ABC transporter substrate-binding protein</fullName>
    </submittedName>
</protein>
<dbReference type="InterPro" id="IPR006059">
    <property type="entry name" value="SBP"/>
</dbReference>
<dbReference type="PANTHER" id="PTHR30222:SF18">
    <property type="entry name" value="BIFUNCTIONAL POLYHYDROXYBUTYRATE SYNTHASE _ ABC TRANSPORTER PERIPLASMIC BINDING PROTEIN-RELATED"/>
    <property type="match status" value="1"/>
</dbReference>
<evidence type="ECO:0000256" key="3">
    <source>
        <dbReference type="ARBA" id="ARBA00022729"/>
    </source>
</evidence>
<feature type="signal peptide" evidence="5">
    <location>
        <begin position="1"/>
        <end position="26"/>
    </location>
</feature>
<comment type="caution">
    <text evidence="6">The sequence shown here is derived from an EMBL/GenBank/DDBJ whole genome shotgun (WGS) entry which is preliminary data.</text>
</comment>
<evidence type="ECO:0000256" key="2">
    <source>
        <dbReference type="ARBA" id="ARBA00022448"/>
    </source>
</evidence>
<name>A0ABT0D991_9HYPH</name>
<dbReference type="Pfam" id="PF13416">
    <property type="entry name" value="SBP_bac_8"/>
    <property type="match status" value="1"/>
</dbReference>
<proteinExistence type="predicted"/>
<dbReference type="EMBL" id="JALKCH010000003">
    <property type="protein sequence ID" value="MCK0196494.1"/>
    <property type="molecule type" value="Genomic_DNA"/>
</dbReference>